<feature type="transmembrane region" description="Helical" evidence="6">
    <location>
        <begin position="88"/>
        <end position="114"/>
    </location>
</feature>
<feature type="transmembrane region" description="Helical" evidence="6">
    <location>
        <begin position="289"/>
        <end position="312"/>
    </location>
</feature>
<comment type="caution">
    <text evidence="8">The sequence shown here is derived from an EMBL/GenBank/DDBJ whole genome shotgun (WGS) entry which is preliminary data.</text>
</comment>
<feature type="transmembrane region" description="Helical" evidence="6">
    <location>
        <begin position="43"/>
        <end position="67"/>
    </location>
</feature>
<dbReference type="PANTHER" id="PTHR42910:SF1">
    <property type="entry name" value="MAJOR FACILITATOR SUPERFAMILY (MFS) PROFILE DOMAIN-CONTAINING PROTEIN"/>
    <property type="match status" value="1"/>
</dbReference>
<evidence type="ECO:0000313" key="9">
    <source>
        <dbReference type="Proteomes" id="UP000050973"/>
    </source>
</evidence>
<dbReference type="EMBL" id="AZGE01000022">
    <property type="protein sequence ID" value="KRM14728.1"/>
    <property type="molecule type" value="Genomic_DNA"/>
</dbReference>
<dbReference type="InterPro" id="IPR036259">
    <property type="entry name" value="MFS_trans_sf"/>
</dbReference>
<feature type="transmembrane region" description="Helical" evidence="6">
    <location>
        <begin position="165"/>
        <end position="185"/>
    </location>
</feature>
<protein>
    <submittedName>
        <fullName evidence="8">Transporter, major facilitator family protein</fullName>
    </submittedName>
</protein>
<feature type="transmembrane region" description="Helical" evidence="6">
    <location>
        <begin position="248"/>
        <end position="269"/>
    </location>
</feature>
<sequence>MNDNYVEFPRPKVVFLAASVGIIVASMFYIQPIEELLTTSFRVAPSAVAVIAMLTQASYAVGLLLVVPLGDAYNRYRFLQLMEGLSVLSLLLAACAPNAVVFGIAAVAIGLTSVGGQIIIPYVAYLTPVKKQGPILGTMISGMLTGILFARTFSGVIAARWGWQAVYFLAAALNLVLLVLIHYWVPDDPRRLNSHFSYPQLLQTLPRLIREYPYLRGAAVNGFCMFGIANLFWATLSFLLADRFGYGSAVAGSMGLLGVVAIIAAPTIGRLVDRYSPRDNIKCSWWLGVGAYVIFGVFTGNLWLLMLGIVVLDLSTQFSQVTNQAIIQSLSRKTNSRNNSIFMFSYFLGGALGTVIGINAWASFRWWGVTVAAAVFLLIAVLNYYWQGVPRQLGRHVHKG</sequence>
<name>A0A0R1W9S7_9LACO</name>
<evidence type="ECO:0000259" key="7">
    <source>
        <dbReference type="PROSITE" id="PS50850"/>
    </source>
</evidence>
<dbReference type="Gene3D" id="1.20.1250.20">
    <property type="entry name" value="MFS general substrate transporter like domains"/>
    <property type="match status" value="1"/>
</dbReference>
<dbReference type="RefSeq" id="WP_056984675.1">
    <property type="nucleotide sequence ID" value="NZ_AZGE01000022.1"/>
</dbReference>
<dbReference type="PANTHER" id="PTHR42910">
    <property type="entry name" value="TRANSPORTER SCO4007-RELATED"/>
    <property type="match status" value="1"/>
</dbReference>
<keyword evidence="2" id="KW-0813">Transport</keyword>
<evidence type="ECO:0000256" key="2">
    <source>
        <dbReference type="ARBA" id="ARBA00022448"/>
    </source>
</evidence>
<accession>A0A0R1W9S7</accession>
<dbReference type="PATRIC" id="fig|1423779.3.peg.979"/>
<evidence type="ECO:0000256" key="1">
    <source>
        <dbReference type="ARBA" id="ARBA00004651"/>
    </source>
</evidence>
<feature type="transmembrane region" description="Helical" evidence="6">
    <location>
        <begin position="341"/>
        <end position="360"/>
    </location>
</feature>
<proteinExistence type="predicted"/>
<feature type="transmembrane region" description="Helical" evidence="6">
    <location>
        <begin position="366"/>
        <end position="386"/>
    </location>
</feature>
<dbReference type="PROSITE" id="PS50850">
    <property type="entry name" value="MFS"/>
    <property type="match status" value="1"/>
</dbReference>
<dbReference type="InterPro" id="IPR020846">
    <property type="entry name" value="MFS_dom"/>
</dbReference>
<evidence type="ECO:0000313" key="8">
    <source>
        <dbReference type="EMBL" id="KRM14728.1"/>
    </source>
</evidence>
<keyword evidence="4 6" id="KW-1133">Transmembrane helix</keyword>
<organism evidence="8 9">
    <name type="scientific">Limosilactobacillus oris DSM 4864</name>
    <dbReference type="NCBI Taxonomy" id="1423779"/>
    <lineage>
        <taxon>Bacteria</taxon>
        <taxon>Bacillati</taxon>
        <taxon>Bacillota</taxon>
        <taxon>Bacilli</taxon>
        <taxon>Lactobacillales</taxon>
        <taxon>Lactobacillaceae</taxon>
        <taxon>Limosilactobacillus</taxon>
    </lineage>
</organism>
<feature type="transmembrane region" description="Helical" evidence="6">
    <location>
        <begin position="134"/>
        <end position="153"/>
    </location>
</feature>
<dbReference type="SUPFAM" id="SSF103473">
    <property type="entry name" value="MFS general substrate transporter"/>
    <property type="match status" value="1"/>
</dbReference>
<gene>
    <name evidence="8" type="ORF">FC49_GL000958</name>
</gene>
<dbReference type="Pfam" id="PF07690">
    <property type="entry name" value="MFS_1"/>
    <property type="match status" value="1"/>
</dbReference>
<feature type="transmembrane region" description="Helical" evidence="6">
    <location>
        <begin position="218"/>
        <end position="241"/>
    </location>
</feature>
<keyword evidence="5 6" id="KW-0472">Membrane</keyword>
<evidence type="ECO:0000256" key="6">
    <source>
        <dbReference type="SAM" id="Phobius"/>
    </source>
</evidence>
<evidence type="ECO:0000256" key="4">
    <source>
        <dbReference type="ARBA" id="ARBA00022989"/>
    </source>
</evidence>
<dbReference type="GO" id="GO:0022857">
    <property type="term" value="F:transmembrane transporter activity"/>
    <property type="evidence" value="ECO:0007669"/>
    <property type="project" value="InterPro"/>
</dbReference>
<keyword evidence="3 6" id="KW-0812">Transmembrane</keyword>
<evidence type="ECO:0000256" key="5">
    <source>
        <dbReference type="ARBA" id="ARBA00023136"/>
    </source>
</evidence>
<feature type="transmembrane region" description="Helical" evidence="6">
    <location>
        <begin position="12"/>
        <end position="31"/>
    </location>
</feature>
<comment type="subcellular location">
    <subcellularLocation>
        <location evidence="1">Cell membrane</location>
        <topology evidence="1">Multi-pass membrane protein</topology>
    </subcellularLocation>
</comment>
<reference evidence="8 9" key="1">
    <citation type="journal article" date="2015" name="Genome Announc.">
        <title>Expanding the biotechnology potential of lactobacilli through comparative genomics of 213 strains and associated genera.</title>
        <authorList>
            <person name="Sun Z."/>
            <person name="Harris H.M."/>
            <person name="McCann A."/>
            <person name="Guo C."/>
            <person name="Argimon S."/>
            <person name="Zhang W."/>
            <person name="Yang X."/>
            <person name="Jeffery I.B."/>
            <person name="Cooney J.C."/>
            <person name="Kagawa T.F."/>
            <person name="Liu W."/>
            <person name="Song Y."/>
            <person name="Salvetti E."/>
            <person name="Wrobel A."/>
            <person name="Rasinkangas P."/>
            <person name="Parkhill J."/>
            <person name="Rea M.C."/>
            <person name="O'Sullivan O."/>
            <person name="Ritari J."/>
            <person name="Douillard F.P."/>
            <person name="Paul Ross R."/>
            <person name="Yang R."/>
            <person name="Briner A.E."/>
            <person name="Felis G.E."/>
            <person name="de Vos W.M."/>
            <person name="Barrangou R."/>
            <person name="Klaenhammer T.R."/>
            <person name="Caufield P.W."/>
            <person name="Cui Y."/>
            <person name="Zhang H."/>
            <person name="O'Toole P.W."/>
        </authorList>
    </citation>
    <scope>NUCLEOTIDE SEQUENCE [LARGE SCALE GENOMIC DNA]</scope>
    <source>
        <strain evidence="8 9">DSM 4864</strain>
    </source>
</reference>
<feature type="domain" description="Major facilitator superfamily (MFS) profile" evidence="7">
    <location>
        <begin position="12"/>
        <end position="391"/>
    </location>
</feature>
<dbReference type="InterPro" id="IPR011701">
    <property type="entry name" value="MFS"/>
</dbReference>
<dbReference type="Proteomes" id="UP000050973">
    <property type="component" value="Unassembled WGS sequence"/>
</dbReference>
<dbReference type="GO" id="GO:0005886">
    <property type="term" value="C:plasma membrane"/>
    <property type="evidence" value="ECO:0007669"/>
    <property type="project" value="UniProtKB-SubCell"/>
</dbReference>
<dbReference type="CDD" id="cd17324">
    <property type="entry name" value="MFS_NepI_like"/>
    <property type="match status" value="1"/>
</dbReference>
<dbReference type="AlphaFoldDB" id="A0A0R1W9S7"/>
<evidence type="ECO:0000256" key="3">
    <source>
        <dbReference type="ARBA" id="ARBA00022692"/>
    </source>
</evidence>